<organism evidence="2 3">
    <name type="scientific">Rhodohalobacter sulfatireducens</name>
    <dbReference type="NCBI Taxonomy" id="2911366"/>
    <lineage>
        <taxon>Bacteria</taxon>
        <taxon>Pseudomonadati</taxon>
        <taxon>Balneolota</taxon>
        <taxon>Balneolia</taxon>
        <taxon>Balneolales</taxon>
        <taxon>Balneolaceae</taxon>
        <taxon>Rhodohalobacter</taxon>
    </lineage>
</organism>
<reference evidence="2" key="1">
    <citation type="submission" date="2022-01" db="EMBL/GenBank/DDBJ databases">
        <authorList>
            <person name="Wang Y."/>
        </authorList>
    </citation>
    <scope>NUCLEOTIDE SEQUENCE</scope>
    <source>
        <strain evidence="2">WB101</strain>
    </source>
</reference>
<keyword evidence="3" id="KW-1185">Reference proteome</keyword>
<dbReference type="Proteomes" id="UP001165366">
    <property type="component" value="Unassembled WGS sequence"/>
</dbReference>
<dbReference type="RefSeq" id="WP_237855313.1">
    <property type="nucleotide sequence ID" value="NZ_JAKLWS010000023.1"/>
</dbReference>
<sequence>MRVTILLLFLLLPAIGFAQISPSDVEVDSSKTVEVELQNGSILTGSILSVSEEEIELQQSDGRTFIHLSRVREIRDVDLTKKGNQWFKNPNYSRLFFSPTAQPLQKNSGYYQNIYVFFNNVAYAVSDNIAFTGGFSMIPSVSISNQLYFFTGKVGFEVADGHYLGGGLGAASANTFEDALIIGYANYTHGFHRGNITGGVTTFSIEDEIGTYALYFGGDYRFIQRISFVTENFIFPEAGDELVLSYGLRFMGEKMSFDLAFFRPGLGTDIGFGIPYVDFVFNF</sequence>
<proteinExistence type="predicted"/>
<evidence type="ECO:0000313" key="2">
    <source>
        <dbReference type="EMBL" id="MCG2589955.1"/>
    </source>
</evidence>
<protein>
    <recommendedName>
        <fullName evidence="4">DUF481 domain-containing protein</fullName>
    </recommendedName>
</protein>
<feature type="signal peptide" evidence="1">
    <location>
        <begin position="1"/>
        <end position="18"/>
    </location>
</feature>
<keyword evidence="1" id="KW-0732">Signal</keyword>
<accession>A0ABS9KGJ1</accession>
<name>A0ABS9KGJ1_9BACT</name>
<reference evidence="2" key="2">
    <citation type="submission" date="2024-05" db="EMBL/GenBank/DDBJ databases">
        <title>Rhodohalobacter halophilus gen. nov., sp. nov., a moderately halophilic member of the family Balneolaceae.</title>
        <authorList>
            <person name="Xia J."/>
        </authorList>
    </citation>
    <scope>NUCLEOTIDE SEQUENCE</scope>
    <source>
        <strain evidence="2">WB101</strain>
    </source>
</reference>
<evidence type="ECO:0000313" key="3">
    <source>
        <dbReference type="Proteomes" id="UP001165366"/>
    </source>
</evidence>
<evidence type="ECO:0000256" key="1">
    <source>
        <dbReference type="SAM" id="SignalP"/>
    </source>
</evidence>
<gene>
    <name evidence="2" type="ORF">L6773_15365</name>
</gene>
<dbReference type="EMBL" id="JAKLWS010000023">
    <property type="protein sequence ID" value="MCG2589955.1"/>
    <property type="molecule type" value="Genomic_DNA"/>
</dbReference>
<comment type="caution">
    <text evidence="2">The sequence shown here is derived from an EMBL/GenBank/DDBJ whole genome shotgun (WGS) entry which is preliminary data.</text>
</comment>
<feature type="chain" id="PRO_5045561671" description="DUF481 domain-containing protein" evidence="1">
    <location>
        <begin position="19"/>
        <end position="283"/>
    </location>
</feature>
<evidence type="ECO:0008006" key="4">
    <source>
        <dbReference type="Google" id="ProtNLM"/>
    </source>
</evidence>